<evidence type="ECO:0000256" key="2">
    <source>
        <dbReference type="ARBA" id="ARBA00022801"/>
    </source>
</evidence>
<dbReference type="PANTHER" id="PTHR13748:SF62">
    <property type="entry name" value="COBW DOMAIN-CONTAINING PROTEIN"/>
    <property type="match status" value="1"/>
</dbReference>
<keyword evidence="3" id="KW-0143">Chaperone</keyword>
<gene>
    <name evidence="7" type="ORF">GIY23_14065</name>
</gene>
<dbReference type="InterPro" id="IPR036627">
    <property type="entry name" value="CobW-likC_sf"/>
</dbReference>
<dbReference type="GO" id="GO:0005737">
    <property type="term" value="C:cytoplasm"/>
    <property type="evidence" value="ECO:0007669"/>
    <property type="project" value="TreeGrafter"/>
</dbReference>
<evidence type="ECO:0000256" key="4">
    <source>
        <dbReference type="ARBA" id="ARBA00034320"/>
    </source>
</evidence>
<dbReference type="SUPFAM" id="SSF90002">
    <property type="entry name" value="Hypothetical protein YjiA, C-terminal domain"/>
    <property type="match status" value="1"/>
</dbReference>
<dbReference type="RefSeq" id="WP_154077080.1">
    <property type="nucleotide sequence ID" value="NZ_CP045929.1"/>
</dbReference>
<reference evidence="8" key="1">
    <citation type="submission" date="2019-11" db="EMBL/GenBank/DDBJ databases">
        <title>The complete genome sequence of Saccharopolyspora sp. E2A.</title>
        <authorList>
            <person name="Zhang G."/>
        </authorList>
    </citation>
    <scope>NUCLEOTIDE SEQUENCE [LARGE SCALE GENOMIC DNA]</scope>
    <source>
        <strain evidence="8">E2A</strain>
    </source>
</reference>
<dbReference type="Proteomes" id="UP000371041">
    <property type="component" value="Chromosome"/>
</dbReference>
<evidence type="ECO:0000313" key="7">
    <source>
        <dbReference type="EMBL" id="QGK70498.1"/>
    </source>
</evidence>
<dbReference type="InterPro" id="IPR003495">
    <property type="entry name" value="CobW/HypB/UreG_nucleotide-bd"/>
</dbReference>
<keyword evidence="8" id="KW-1185">Reference proteome</keyword>
<dbReference type="KEGG" id="sace:GIY23_14065"/>
<dbReference type="InterPro" id="IPR027417">
    <property type="entry name" value="P-loop_NTPase"/>
</dbReference>
<sequence length="342" mass="37483">MARTRIPVIVVAGFLGSGKTTLLNHLLRQSGGTRIGVIVNDFGSINIDAMAVAGQVDAMVSLDNGCLCCAVDPGELDTMVHKLSRPQSAIDVIVIEASGLADPRSIVKMLISSEEPGIRYGGFVEVVDAVEFDSTRSRHPEIDTQIDFADVVLVNKIDRVDADSRASVLRTLGTITPGTPLLPTEHGRIDPSFLFDEHARSTQPKVGEQLSLDDLCAHDEDDHEHLHTVYETVTFTSESPMDPRSLMHFLDHRPAGLYRLKGNVYFGLADHPEKFVLHTVGNYLRFHRRGWDSGETRTTSLVAIGAGLDTTDLTARLRDCVAPESSEHDEFSMLPILRFTDG</sequence>
<comment type="catalytic activity">
    <reaction evidence="5">
        <text>GTP + H2O = GDP + phosphate + H(+)</text>
        <dbReference type="Rhea" id="RHEA:19669"/>
        <dbReference type="ChEBI" id="CHEBI:15377"/>
        <dbReference type="ChEBI" id="CHEBI:15378"/>
        <dbReference type="ChEBI" id="CHEBI:37565"/>
        <dbReference type="ChEBI" id="CHEBI:43474"/>
        <dbReference type="ChEBI" id="CHEBI:58189"/>
    </reaction>
    <physiologicalReaction direction="left-to-right" evidence="5">
        <dbReference type="Rhea" id="RHEA:19670"/>
    </physiologicalReaction>
</comment>
<accession>A0A5Q3Q7A5</accession>
<keyword evidence="2" id="KW-0378">Hydrolase</keyword>
<protein>
    <submittedName>
        <fullName evidence="7">GTP-binding protein</fullName>
    </submittedName>
</protein>
<dbReference type="Gene3D" id="3.40.50.300">
    <property type="entry name" value="P-loop containing nucleotide triphosphate hydrolases"/>
    <property type="match status" value="1"/>
</dbReference>
<dbReference type="SUPFAM" id="SSF52540">
    <property type="entry name" value="P-loop containing nucleoside triphosphate hydrolases"/>
    <property type="match status" value="1"/>
</dbReference>
<comment type="similarity">
    <text evidence="4">Belongs to the SIMIBI class G3E GTPase family. ZNG1 subfamily.</text>
</comment>
<dbReference type="GO" id="GO:0000166">
    <property type="term" value="F:nucleotide binding"/>
    <property type="evidence" value="ECO:0007669"/>
    <property type="project" value="UniProtKB-KW"/>
</dbReference>
<dbReference type="AlphaFoldDB" id="A0A5Q3Q7A5"/>
<evidence type="ECO:0000259" key="6">
    <source>
        <dbReference type="SMART" id="SM00833"/>
    </source>
</evidence>
<dbReference type="InterPro" id="IPR011629">
    <property type="entry name" value="CobW-like_C"/>
</dbReference>
<dbReference type="GO" id="GO:0016787">
    <property type="term" value="F:hydrolase activity"/>
    <property type="evidence" value="ECO:0007669"/>
    <property type="project" value="UniProtKB-KW"/>
</dbReference>
<evidence type="ECO:0000313" key="8">
    <source>
        <dbReference type="Proteomes" id="UP000371041"/>
    </source>
</evidence>
<evidence type="ECO:0000256" key="5">
    <source>
        <dbReference type="ARBA" id="ARBA00049117"/>
    </source>
</evidence>
<proteinExistence type="inferred from homology"/>
<dbReference type="Pfam" id="PF07683">
    <property type="entry name" value="CobW_C"/>
    <property type="match status" value="1"/>
</dbReference>
<evidence type="ECO:0000256" key="3">
    <source>
        <dbReference type="ARBA" id="ARBA00023186"/>
    </source>
</evidence>
<dbReference type="Pfam" id="PF02492">
    <property type="entry name" value="cobW"/>
    <property type="match status" value="1"/>
</dbReference>
<dbReference type="Gene3D" id="3.30.1220.10">
    <property type="entry name" value="CobW-like, C-terminal domain"/>
    <property type="match status" value="1"/>
</dbReference>
<dbReference type="SMART" id="SM00833">
    <property type="entry name" value="CobW_C"/>
    <property type="match status" value="1"/>
</dbReference>
<dbReference type="CDD" id="cd03112">
    <property type="entry name" value="CobW-like"/>
    <property type="match status" value="1"/>
</dbReference>
<evidence type="ECO:0000256" key="1">
    <source>
        <dbReference type="ARBA" id="ARBA00022741"/>
    </source>
</evidence>
<dbReference type="InterPro" id="IPR051316">
    <property type="entry name" value="Zinc-reg_GTPase_activator"/>
</dbReference>
<dbReference type="PANTHER" id="PTHR13748">
    <property type="entry name" value="COBW-RELATED"/>
    <property type="match status" value="1"/>
</dbReference>
<feature type="domain" description="CobW C-terminal" evidence="6">
    <location>
        <begin position="230"/>
        <end position="321"/>
    </location>
</feature>
<organism evidence="7 8">
    <name type="scientific">Allosaccharopolyspora coralli</name>
    <dbReference type="NCBI Taxonomy" id="2665642"/>
    <lineage>
        <taxon>Bacteria</taxon>
        <taxon>Bacillati</taxon>
        <taxon>Actinomycetota</taxon>
        <taxon>Actinomycetes</taxon>
        <taxon>Pseudonocardiales</taxon>
        <taxon>Pseudonocardiaceae</taxon>
        <taxon>Allosaccharopolyspora</taxon>
    </lineage>
</organism>
<keyword evidence="1" id="KW-0547">Nucleotide-binding</keyword>
<name>A0A5Q3Q7A5_9PSEU</name>
<dbReference type="EMBL" id="CP045929">
    <property type="protein sequence ID" value="QGK70498.1"/>
    <property type="molecule type" value="Genomic_DNA"/>
</dbReference>